<evidence type="ECO:0000259" key="1">
    <source>
        <dbReference type="PROSITE" id="PS51644"/>
    </source>
</evidence>
<dbReference type="InterPro" id="IPR041966">
    <property type="entry name" value="LOTUS-like"/>
</dbReference>
<dbReference type="CDD" id="cd10146">
    <property type="entry name" value="LabA_like_C"/>
    <property type="match status" value="1"/>
</dbReference>
<reference evidence="2" key="1">
    <citation type="submission" date="2021-01" db="EMBL/GenBank/DDBJ databases">
        <title>Microvirga sp.</title>
        <authorList>
            <person name="Kim M.K."/>
        </authorList>
    </citation>
    <scope>NUCLEOTIDE SEQUENCE</scope>
    <source>
        <strain evidence="2">5420S-16</strain>
    </source>
</reference>
<feature type="domain" description="HTH OST-type" evidence="1">
    <location>
        <begin position="165"/>
        <end position="239"/>
    </location>
</feature>
<dbReference type="PANTHER" id="PTHR35811:SF1">
    <property type="entry name" value="HTH OST-TYPE DOMAIN-CONTAINING PROTEIN"/>
    <property type="match status" value="1"/>
</dbReference>
<dbReference type="InterPro" id="IPR021139">
    <property type="entry name" value="NYN"/>
</dbReference>
<evidence type="ECO:0000313" key="3">
    <source>
        <dbReference type="Proteomes" id="UP000605848"/>
    </source>
</evidence>
<dbReference type="Gene3D" id="3.30.420.610">
    <property type="entry name" value="LOTUS domain-like"/>
    <property type="match status" value="1"/>
</dbReference>
<dbReference type="RefSeq" id="WP_202059507.1">
    <property type="nucleotide sequence ID" value="NZ_JAEQMY010000013.1"/>
</dbReference>
<dbReference type="PANTHER" id="PTHR35811">
    <property type="entry name" value="SLR1870 PROTEIN"/>
    <property type="match status" value="1"/>
</dbReference>
<dbReference type="Pfam" id="PF12872">
    <property type="entry name" value="OST-HTH"/>
    <property type="match status" value="1"/>
</dbReference>
<organism evidence="2 3">
    <name type="scientific">Microvirga aerilata</name>
    <dbReference type="NCBI Taxonomy" id="670292"/>
    <lineage>
        <taxon>Bacteria</taxon>
        <taxon>Pseudomonadati</taxon>
        <taxon>Pseudomonadota</taxon>
        <taxon>Alphaproteobacteria</taxon>
        <taxon>Hyphomicrobiales</taxon>
        <taxon>Methylobacteriaceae</taxon>
        <taxon>Microvirga</taxon>
    </lineage>
</organism>
<evidence type="ECO:0000313" key="2">
    <source>
        <dbReference type="EMBL" id="MBL0404646.1"/>
    </source>
</evidence>
<accession>A0A936Z7E6</accession>
<dbReference type="EMBL" id="JAEQMY010000013">
    <property type="protein sequence ID" value="MBL0404646.1"/>
    <property type="molecule type" value="Genomic_DNA"/>
</dbReference>
<name>A0A936Z7E6_9HYPH</name>
<sequence length="249" mass="27511">MPEPRSARLAVLIDADNASPRIVDGLFEEIAKIGEANVRRIYGDFSGARLKPWADILAKHAIIPQQQFAYTTGKNGSDIALVIDAMDLLHSGRITGFCLVSSDSDFTRLAGRIREEGVDVFGFGEQKTPESFRQACRRFFYTENLLQKTHALEPNSGKATKPLRQPSGAVPILKKVLSQIDSEDGWINLGMLGHRLASIAPDFDSRTYGFRKLGDLVRKAGAFEVDQPEGGALRVRLKVEQRKKRADAS</sequence>
<dbReference type="InterPro" id="IPR025605">
    <property type="entry name" value="OST-HTH/LOTUS_dom"/>
</dbReference>
<dbReference type="GO" id="GO:0004540">
    <property type="term" value="F:RNA nuclease activity"/>
    <property type="evidence" value="ECO:0007669"/>
    <property type="project" value="InterPro"/>
</dbReference>
<dbReference type="AlphaFoldDB" id="A0A936Z7E6"/>
<dbReference type="Pfam" id="PF01936">
    <property type="entry name" value="NYN"/>
    <property type="match status" value="1"/>
</dbReference>
<proteinExistence type="predicted"/>
<protein>
    <submittedName>
        <fullName evidence="2">NYN domain-containing protein</fullName>
    </submittedName>
</protein>
<dbReference type="Gene3D" id="3.40.50.1010">
    <property type="entry name" value="5'-nuclease"/>
    <property type="match status" value="1"/>
</dbReference>
<comment type="caution">
    <text evidence="2">The sequence shown here is derived from an EMBL/GenBank/DDBJ whole genome shotgun (WGS) entry which is preliminary data.</text>
</comment>
<dbReference type="PROSITE" id="PS51644">
    <property type="entry name" value="HTH_OST"/>
    <property type="match status" value="1"/>
</dbReference>
<dbReference type="Proteomes" id="UP000605848">
    <property type="component" value="Unassembled WGS sequence"/>
</dbReference>
<keyword evidence="3" id="KW-1185">Reference proteome</keyword>
<gene>
    <name evidence="2" type="ORF">JKG68_11765</name>
</gene>
<dbReference type="CDD" id="cd11297">
    <property type="entry name" value="PIN_LabA-like_N_1"/>
    <property type="match status" value="1"/>
</dbReference>